<dbReference type="InterPro" id="IPR025234">
    <property type="entry name" value="YjzH-like"/>
</dbReference>
<keyword evidence="2" id="KW-1185">Reference proteome</keyword>
<gene>
    <name evidence="1" type="ORF">E0Y62_10320</name>
</gene>
<reference evidence="1 2" key="1">
    <citation type="submission" date="2019-03" db="EMBL/GenBank/DDBJ databases">
        <authorList>
            <person name="Jensen L."/>
            <person name="Storgaard J."/>
            <person name="Sulaj E."/>
            <person name="Schramm A."/>
            <person name="Marshall I.P.G."/>
        </authorList>
    </citation>
    <scope>NUCLEOTIDE SEQUENCE [LARGE SCALE GENOMIC DNA]</scope>
    <source>
        <strain evidence="1 2">2017H2G3</strain>
    </source>
</reference>
<proteinExistence type="predicted"/>
<dbReference type="EMBL" id="SJTH01000009">
    <property type="protein sequence ID" value="TCJ04482.1"/>
    <property type="molecule type" value="Genomic_DNA"/>
</dbReference>
<dbReference type="OrthoDB" id="5432776at2"/>
<organism evidence="1 2">
    <name type="scientific">Cytobacillus praedii</name>
    <dbReference type="NCBI Taxonomy" id="1742358"/>
    <lineage>
        <taxon>Bacteria</taxon>
        <taxon>Bacillati</taxon>
        <taxon>Bacillota</taxon>
        <taxon>Bacilli</taxon>
        <taxon>Bacillales</taxon>
        <taxon>Bacillaceae</taxon>
        <taxon>Cytobacillus</taxon>
    </lineage>
</organism>
<dbReference type="RefSeq" id="WP_131236810.1">
    <property type="nucleotide sequence ID" value="NZ_SJTH01000009.1"/>
</dbReference>
<accession>A0A4R1B3F9</accession>
<comment type="caution">
    <text evidence="1">The sequence shown here is derived from an EMBL/GenBank/DDBJ whole genome shotgun (WGS) entry which is preliminary data.</text>
</comment>
<evidence type="ECO:0000313" key="1">
    <source>
        <dbReference type="EMBL" id="TCJ04482.1"/>
    </source>
</evidence>
<evidence type="ECO:0000313" key="2">
    <source>
        <dbReference type="Proteomes" id="UP000293846"/>
    </source>
</evidence>
<protein>
    <submittedName>
        <fullName evidence="1">DUF4177 domain-containing protein</fullName>
    </submittedName>
</protein>
<sequence>MKKFEYKTISFEKAGGLFKGKDKSNSDDELNILGQQGWECVSVYLSSGSAGDINYLLKREIE</sequence>
<name>A0A4R1B3F9_9BACI</name>
<dbReference type="AlphaFoldDB" id="A0A4R1B3F9"/>
<dbReference type="Proteomes" id="UP000293846">
    <property type="component" value="Unassembled WGS sequence"/>
</dbReference>
<dbReference type="Pfam" id="PF13783">
    <property type="entry name" value="DUF4177"/>
    <property type="match status" value="1"/>
</dbReference>